<proteinExistence type="predicted"/>
<keyword evidence="1" id="KW-0812">Transmembrane</keyword>
<dbReference type="AlphaFoldDB" id="A0AAN9RHU9"/>
<evidence type="ECO:0000313" key="3">
    <source>
        <dbReference type="Proteomes" id="UP001374584"/>
    </source>
</evidence>
<keyword evidence="3" id="KW-1185">Reference proteome</keyword>
<evidence type="ECO:0000313" key="2">
    <source>
        <dbReference type="EMBL" id="KAK7366933.1"/>
    </source>
</evidence>
<protein>
    <submittedName>
        <fullName evidence="2">Uncharacterized protein</fullName>
    </submittedName>
</protein>
<organism evidence="2 3">
    <name type="scientific">Phaseolus coccineus</name>
    <name type="common">Scarlet runner bean</name>
    <name type="synonym">Phaseolus multiflorus</name>
    <dbReference type="NCBI Taxonomy" id="3886"/>
    <lineage>
        <taxon>Eukaryota</taxon>
        <taxon>Viridiplantae</taxon>
        <taxon>Streptophyta</taxon>
        <taxon>Embryophyta</taxon>
        <taxon>Tracheophyta</taxon>
        <taxon>Spermatophyta</taxon>
        <taxon>Magnoliopsida</taxon>
        <taxon>eudicotyledons</taxon>
        <taxon>Gunneridae</taxon>
        <taxon>Pentapetalae</taxon>
        <taxon>rosids</taxon>
        <taxon>fabids</taxon>
        <taxon>Fabales</taxon>
        <taxon>Fabaceae</taxon>
        <taxon>Papilionoideae</taxon>
        <taxon>50 kb inversion clade</taxon>
        <taxon>NPAAA clade</taxon>
        <taxon>indigoferoid/millettioid clade</taxon>
        <taxon>Phaseoleae</taxon>
        <taxon>Phaseolus</taxon>
    </lineage>
</organism>
<reference evidence="2 3" key="1">
    <citation type="submission" date="2024-01" db="EMBL/GenBank/DDBJ databases">
        <title>The genomes of 5 underutilized Papilionoideae crops provide insights into root nodulation and disease resistanc.</title>
        <authorList>
            <person name="Jiang F."/>
        </authorList>
    </citation>
    <scope>NUCLEOTIDE SEQUENCE [LARGE SCALE GENOMIC DNA]</scope>
    <source>
        <strain evidence="2">JINMINGXINNONG_FW02</strain>
        <tissue evidence="2">Leaves</tissue>
    </source>
</reference>
<evidence type="ECO:0000256" key="1">
    <source>
        <dbReference type="SAM" id="Phobius"/>
    </source>
</evidence>
<keyword evidence="1" id="KW-1133">Transmembrane helix</keyword>
<dbReference type="Proteomes" id="UP001374584">
    <property type="component" value="Unassembled WGS sequence"/>
</dbReference>
<accession>A0AAN9RHU9</accession>
<feature type="transmembrane region" description="Helical" evidence="1">
    <location>
        <begin position="28"/>
        <end position="49"/>
    </location>
</feature>
<dbReference type="EMBL" id="JAYMYR010000004">
    <property type="protein sequence ID" value="KAK7366933.1"/>
    <property type="molecule type" value="Genomic_DNA"/>
</dbReference>
<sequence length="73" mass="8285">MEINRFSPNQILLKFTLNALQINSKPKCILSCLVASFTCLSPFLFLFLFSSTFQTKSIINSPDTKVQSPFINH</sequence>
<gene>
    <name evidence="2" type="ORF">VNO80_08936</name>
</gene>
<comment type="caution">
    <text evidence="2">The sequence shown here is derived from an EMBL/GenBank/DDBJ whole genome shotgun (WGS) entry which is preliminary data.</text>
</comment>
<keyword evidence="1" id="KW-0472">Membrane</keyword>
<name>A0AAN9RHU9_PHACN</name>